<proteinExistence type="inferred from homology"/>
<evidence type="ECO:0000256" key="1">
    <source>
        <dbReference type="ARBA" id="ARBA00004651"/>
    </source>
</evidence>
<feature type="transmembrane region" description="Helical" evidence="7">
    <location>
        <begin position="282"/>
        <end position="303"/>
    </location>
</feature>
<sequence>MRQALLSLLIFRRVLTALTTALLASLLVFLALEGTPGNAAALGSGGEGNDFDPDMIRRREAQFGLDLPAPIRYLSWIASVFRGDLGQSIQFRMPVADLLVERAPVTLGLAAMAVVLSVSGGLLLGWLAARFRRADGTVVGVTALFSALPGYALGTLAIAIFAVRLGWFPSFGAGVGQVERLHHLLLPAIVLGLGGLPLIARITRSSLKEELAKPHSLMAQARGAASGSLLRRHASPGAWPTIAAISGLEIAGLLGGAAVTETVFGLPGWGELMVSSVGTKDFAVVQALLLVSLAAYVVVNLLLDLHRIVRQRRYGADASSVGIAGGVTRAGGYLGAGQPGSSPLRRDWVTVAAIAILIGFCLLAITGPLLAPYDPLLPELRLPYAPPGAEHLLGTDAVGRDVLSRTIAATRLSLLLPIAVVLLSSLVGTVVGVVAAWRGGWLDTVLARGIDVLLAFPGLLIAILVVARLGPGTVAPVLAVAVGAVGHIAVLIRAATHQVLGQQSMTAYRLQGFGGGWLAARRASRHLLPLISTQAITNVGSSLLWLAGLSFLGLGLQPPDADWGLLLRDGREAAMQGIWWPAVAPTLSLVLFVLAIHRVGEKLRERLL</sequence>
<feature type="transmembrane region" description="Helical" evidence="7">
    <location>
        <begin position="141"/>
        <end position="163"/>
    </location>
</feature>
<evidence type="ECO:0000256" key="7">
    <source>
        <dbReference type="RuleBase" id="RU363032"/>
    </source>
</evidence>
<evidence type="ECO:0000259" key="8">
    <source>
        <dbReference type="PROSITE" id="PS50928"/>
    </source>
</evidence>
<keyword evidence="3" id="KW-1003">Cell membrane</keyword>
<name>A0ABY8QQH4_9MICO</name>
<protein>
    <submittedName>
        <fullName evidence="9">ABC transporter permease subunit</fullName>
    </submittedName>
</protein>
<dbReference type="PANTHER" id="PTHR43163">
    <property type="entry name" value="DIPEPTIDE TRANSPORT SYSTEM PERMEASE PROTEIN DPPB-RELATED"/>
    <property type="match status" value="1"/>
</dbReference>
<keyword evidence="10" id="KW-1185">Reference proteome</keyword>
<dbReference type="PROSITE" id="PS50928">
    <property type="entry name" value="ABC_TM1"/>
    <property type="match status" value="2"/>
</dbReference>
<accession>A0ABY8QQH4</accession>
<dbReference type="InterPro" id="IPR045621">
    <property type="entry name" value="BPD_transp_1_N"/>
</dbReference>
<comment type="subcellular location">
    <subcellularLocation>
        <location evidence="1 7">Cell membrane</location>
        <topology evidence="1 7">Multi-pass membrane protein</topology>
    </subcellularLocation>
</comment>
<evidence type="ECO:0000256" key="2">
    <source>
        <dbReference type="ARBA" id="ARBA00022448"/>
    </source>
</evidence>
<feature type="transmembrane region" description="Helical" evidence="7">
    <location>
        <begin position="107"/>
        <end position="129"/>
    </location>
</feature>
<reference evidence="9 10" key="1">
    <citation type="submission" date="2023-05" db="EMBL/GenBank/DDBJ databases">
        <title>Lithophilousrod everest ZFBP1038 complete genpme.</title>
        <authorList>
            <person name="Tian M."/>
        </authorList>
    </citation>
    <scope>NUCLEOTIDE SEQUENCE [LARGE SCALE GENOMIC DNA]</scope>
    <source>
        <strain evidence="9 10">ZFBP1038</strain>
    </source>
</reference>
<feature type="transmembrane region" description="Helical" evidence="7">
    <location>
        <begin position="183"/>
        <end position="203"/>
    </location>
</feature>
<evidence type="ECO:0000256" key="4">
    <source>
        <dbReference type="ARBA" id="ARBA00022692"/>
    </source>
</evidence>
<feature type="transmembrane region" description="Helical" evidence="7">
    <location>
        <begin position="449"/>
        <end position="467"/>
    </location>
</feature>
<dbReference type="RefSeq" id="WP_349638018.1">
    <property type="nucleotide sequence ID" value="NZ_CP090958.1"/>
</dbReference>
<dbReference type="EMBL" id="CP090958">
    <property type="protein sequence ID" value="WGW11233.1"/>
    <property type="molecule type" value="Genomic_DNA"/>
</dbReference>
<dbReference type="CDD" id="cd06261">
    <property type="entry name" value="TM_PBP2"/>
    <property type="match status" value="2"/>
</dbReference>
<dbReference type="InterPro" id="IPR000515">
    <property type="entry name" value="MetI-like"/>
</dbReference>
<evidence type="ECO:0000313" key="9">
    <source>
        <dbReference type="EMBL" id="WGW11233.1"/>
    </source>
</evidence>
<dbReference type="Gene3D" id="1.10.3720.10">
    <property type="entry name" value="MetI-like"/>
    <property type="match status" value="2"/>
</dbReference>
<dbReference type="InterPro" id="IPR035906">
    <property type="entry name" value="MetI-like_sf"/>
</dbReference>
<feature type="transmembrane region" description="Helical" evidence="7">
    <location>
        <begin position="473"/>
        <end position="495"/>
    </location>
</feature>
<dbReference type="PANTHER" id="PTHR43163:SF6">
    <property type="entry name" value="DIPEPTIDE TRANSPORT SYSTEM PERMEASE PROTEIN DPPB-RELATED"/>
    <property type="match status" value="1"/>
</dbReference>
<keyword evidence="5 7" id="KW-1133">Transmembrane helix</keyword>
<dbReference type="Pfam" id="PF00528">
    <property type="entry name" value="BPD_transp_1"/>
    <property type="match status" value="2"/>
</dbReference>
<keyword evidence="4 7" id="KW-0812">Transmembrane</keyword>
<keyword evidence="6 7" id="KW-0472">Membrane</keyword>
<evidence type="ECO:0000256" key="6">
    <source>
        <dbReference type="ARBA" id="ARBA00023136"/>
    </source>
</evidence>
<organism evidence="9 10">
    <name type="scientific">Saxibacter everestensis</name>
    <dbReference type="NCBI Taxonomy" id="2909229"/>
    <lineage>
        <taxon>Bacteria</taxon>
        <taxon>Bacillati</taxon>
        <taxon>Actinomycetota</taxon>
        <taxon>Actinomycetes</taxon>
        <taxon>Micrococcales</taxon>
        <taxon>Brevibacteriaceae</taxon>
        <taxon>Saxibacter</taxon>
    </lineage>
</organism>
<evidence type="ECO:0000313" key="10">
    <source>
        <dbReference type="Proteomes" id="UP001209083"/>
    </source>
</evidence>
<evidence type="ECO:0000256" key="5">
    <source>
        <dbReference type="ARBA" id="ARBA00022989"/>
    </source>
</evidence>
<keyword evidence="2 7" id="KW-0813">Transport</keyword>
<dbReference type="Proteomes" id="UP001209083">
    <property type="component" value="Chromosome"/>
</dbReference>
<dbReference type="SUPFAM" id="SSF161098">
    <property type="entry name" value="MetI-like"/>
    <property type="match status" value="2"/>
</dbReference>
<feature type="transmembrane region" description="Helical" evidence="7">
    <location>
        <begin position="577"/>
        <end position="596"/>
    </location>
</feature>
<evidence type="ECO:0000256" key="3">
    <source>
        <dbReference type="ARBA" id="ARBA00022475"/>
    </source>
</evidence>
<feature type="transmembrane region" description="Helical" evidence="7">
    <location>
        <begin position="535"/>
        <end position="557"/>
    </location>
</feature>
<feature type="transmembrane region" description="Helical" evidence="7">
    <location>
        <begin position="414"/>
        <end position="437"/>
    </location>
</feature>
<feature type="transmembrane region" description="Helical" evidence="7">
    <location>
        <begin position="348"/>
        <end position="371"/>
    </location>
</feature>
<comment type="similarity">
    <text evidence="7">Belongs to the binding-protein-dependent transport system permease family.</text>
</comment>
<dbReference type="InterPro" id="IPR025966">
    <property type="entry name" value="OppC_N"/>
</dbReference>
<feature type="domain" description="ABC transmembrane type-1" evidence="8">
    <location>
        <begin position="103"/>
        <end position="303"/>
    </location>
</feature>
<dbReference type="Pfam" id="PF19300">
    <property type="entry name" value="BPD_transp_1_N"/>
    <property type="match status" value="1"/>
</dbReference>
<feature type="domain" description="ABC transmembrane type-1" evidence="8">
    <location>
        <begin position="410"/>
        <end position="600"/>
    </location>
</feature>
<feature type="transmembrane region" description="Helical" evidence="7">
    <location>
        <begin position="238"/>
        <end position="259"/>
    </location>
</feature>
<dbReference type="Pfam" id="PF12911">
    <property type="entry name" value="OppC_N"/>
    <property type="match status" value="1"/>
</dbReference>
<gene>
    <name evidence="9" type="ORF">LWF01_14210</name>
</gene>